<name>A0A3G2HWJ6_9BURK</name>
<dbReference type="RefSeq" id="WP_121739230.1">
    <property type="nucleotide sequence ID" value="NZ_CP032153.1"/>
</dbReference>
<dbReference type="Gene3D" id="3.40.50.300">
    <property type="entry name" value="P-loop containing nucleotide triphosphate hydrolases"/>
    <property type="match status" value="1"/>
</dbReference>
<keyword evidence="8" id="KW-0472">Membrane</keyword>
<evidence type="ECO:0000259" key="11">
    <source>
        <dbReference type="PROSITE" id="PS51371"/>
    </source>
</evidence>
<protein>
    <recommendedName>
        <fullName evidence="8">Quaternary amine transport ATP-binding protein</fullName>
        <ecNumber evidence="8">7.6.2.9</ecNumber>
    </recommendedName>
</protein>
<dbReference type="EC" id="7.6.2.9" evidence="8"/>
<dbReference type="GO" id="GO:0006970">
    <property type="term" value="P:response to osmotic stress"/>
    <property type="evidence" value="ECO:0007669"/>
    <property type="project" value="UniProtKB-ARBA"/>
</dbReference>
<keyword evidence="8" id="KW-0997">Cell inner membrane</keyword>
<evidence type="ECO:0000256" key="1">
    <source>
        <dbReference type="ARBA" id="ARBA00005417"/>
    </source>
</evidence>
<sequence>MSKIEVRNIYKIFGSQPERWLQEACDGVRKDELLAKSGHTLGLRDISLSIEPGSIYVIMGLSGSGKSTLIRHFNRLIEPTAGQILVDDVDVMSLDGKALMQFRQQKISMVFQRFGLFPHRTVLENAAYGLQVQGMGRADREEKATYWLEQVGLQGFEKQYPHQLSGGMQQRVGLARALATDADILLMDEAFSALDPLIRREMQDQLLELQARLNKTIVFITHDLDEALRLGNRIAILKDGELVQEGSPEDILLSPASDYVQAFLQDVNRSKVLNAAHAVRDSSKTLTFTMRTRAVHALERLSERGVRYAPVLDGKRLAGVLMRSSAQEAVQQGARDISGFVDEMSSVPATMGLDEILGQLLRSSEPLAVTGENDEFLGLLSRSKVVDLVSPLIDAVEESAQEGADSSSDSTPDDTVKVAEAIEGSKPAA</sequence>
<dbReference type="GO" id="GO:0015418">
    <property type="term" value="F:ABC-type quaternary ammonium compound transporting activity"/>
    <property type="evidence" value="ECO:0007669"/>
    <property type="project" value="UniProtKB-EC"/>
</dbReference>
<dbReference type="CDD" id="cd03294">
    <property type="entry name" value="ABC_Pro_Gly_Betaine"/>
    <property type="match status" value="1"/>
</dbReference>
<reference evidence="12 13" key="1">
    <citation type="submission" date="2018-09" db="EMBL/GenBank/DDBJ databases">
        <title>Complete genome sequence of the hydrocarbonoclastic bacterium Alcaligenes aquatilis QD168, isolated from a crude-oil polluted marine sediment of Central Chile.</title>
        <authorList>
            <person name="Duran R.E."/>
            <person name="Barra B."/>
            <person name="Salva-Serra F."/>
            <person name="Mendez V."/>
            <person name="Moore E.R.B."/>
            <person name="Seeger M."/>
        </authorList>
    </citation>
    <scope>NUCLEOTIDE SEQUENCE [LARGE SCALE GENOMIC DNA]</scope>
    <source>
        <strain evidence="12 13">QD168</strain>
    </source>
</reference>
<dbReference type="Pfam" id="PF00005">
    <property type="entry name" value="ABC_tran"/>
    <property type="match status" value="1"/>
</dbReference>
<feature type="region of interest" description="Disordered" evidence="9">
    <location>
        <begin position="397"/>
        <end position="429"/>
    </location>
</feature>
<keyword evidence="5 8" id="KW-0067">ATP-binding</keyword>
<evidence type="ECO:0000259" key="10">
    <source>
        <dbReference type="PROSITE" id="PS50893"/>
    </source>
</evidence>
<keyword evidence="2 8" id="KW-0813">Transport</keyword>
<dbReference type="InterPro" id="IPR005892">
    <property type="entry name" value="Gly-betaine_transp_ATP-bd"/>
</dbReference>
<feature type="domain" description="CBS" evidence="11">
    <location>
        <begin position="281"/>
        <end position="337"/>
    </location>
</feature>
<proteinExistence type="inferred from homology"/>
<comment type="subunit">
    <text evidence="8">The complex is probably composed of two ATP-binding proteins, two transmembrane proteins and a solute-binding protein.</text>
</comment>
<dbReference type="InterPro" id="IPR046342">
    <property type="entry name" value="CBS_dom_sf"/>
</dbReference>
<dbReference type="GO" id="GO:0005524">
    <property type="term" value="F:ATP binding"/>
    <property type="evidence" value="ECO:0007669"/>
    <property type="project" value="UniProtKB-UniRule"/>
</dbReference>
<evidence type="ECO:0000313" key="13">
    <source>
        <dbReference type="Proteomes" id="UP000268070"/>
    </source>
</evidence>
<keyword evidence="4 8" id="KW-0547">Nucleotide-binding</keyword>
<dbReference type="NCBIfam" id="TIGR01186">
    <property type="entry name" value="proV"/>
    <property type="match status" value="1"/>
</dbReference>
<comment type="similarity">
    <text evidence="1 8">Belongs to the ABC transporter superfamily.</text>
</comment>
<dbReference type="PROSITE" id="PS51371">
    <property type="entry name" value="CBS"/>
    <property type="match status" value="1"/>
</dbReference>
<dbReference type="PROSITE" id="PS50893">
    <property type="entry name" value="ABC_TRANSPORTER_2"/>
    <property type="match status" value="1"/>
</dbReference>
<feature type="domain" description="ABC transporter" evidence="10">
    <location>
        <begin position="28"/>
        <end position="264"/>
    </location>
</feature>
<keyword evidence="7" id="KW-0129">CBS domain</keyword>
<dbReference type="InterPro" id="IPR003439">
    <property type="entry name" value="ABC_transporter-like_ATP-bd"/>
</dbReference>
<evidence type="ECO:0000256" key="8">
    <source>
        <dbReference type="RuleBase" id="RU369116"/>
    </source>
</evidence>
<dbReference type="GO" id="GO:0005886">
    <property type="term" value="C:plasma membrane"/>
    <property type="evidence" value="ECO:0007669"/>
    <property type="project" value="UniProtKB-SubCell"/>
</dbReference>
<evidence type="ECO:0000256" key="6">
    <source>
        <dbReference type="ARBA" id="ARBA00022970"/>
    </source>
</evidence>
<dbReference type="GO" id="GO:0031460">
    <property type="term" value="P:glycine betaine transport"/>
    <property type="evidence" value="ECO:0007669"/>
    <property type="project" value="InterPro"/>
</dbReference>
<evidence type="ECO:0000256" key="5">
    <source>
        <dbReference type="ARBA" id="ARBA00022840"/>
    </source>
</evidence>
<dbReference type="PROSITE" id="PS00211">
    <property type="entry name" value="ABC_TRANSPORTER_1"/>
    <property type="match status" value="1"/>
</dbReference>
<dbReference type="SUPFAM" id="SSF54631">
    <property type="entry name" value="CBS-domain pair"/>
    <property type="match status" value="1"/>
</dbReference>
<dbReference type="FunFam" id="3.40.50.300:FF:000201">
    <property type="entry name" value="Glycine betaine/L-proline ABC transporter ATP-binding protein"/>
    <property type="match status" value="1"/>
</dbReference>
<dbReference type="Proteomes" id="UP000268070">
    <property type="component" value="Chromosome"/>
</dbReference>
<dbReference type="PANTHER" id="PTHR43869">
    <property type="entry name" value="GLYCINE BETAINE/PROLINE BETAINE TRANSPORT SYSTEM ATP-BINDING PROTEIN PROV"/>
    <property type="match status" value="1"/>
</dbReference>
<evidence type="ECO:0000256" key="4">
    <source>
        <dbReference type="ARBA" id="ARBA00022741"/>
    </source>
</evidence>
<dbReference type="AlphaFoldDB" id="A0A3G2HWJ6"/>
<dbReference type="InterPro" id="IPR017871">
    <property type="entry name" value="ABC_transporter-like_CS"/>
</dbReference>
<dbReference type="SMART" id="SM00382">
    <property type="entry name" value="AAA"/>
    <property type="match status" value="1"/>
</dbReference>
<dbReference type="SUPFAM" id="SSF52540">
    <property type="entry name" value="P-loop containing nucleoside triphosphate hydrolases"/>
    <property type="match status" value="1"/>
</dbReference>
<gene>
    <name evidence="12" type="ORF">D3M96_13435</name>
</gene>
<dbReference type="InterPro" id="IPR003593">
    <property type="entry name" value="AAA+_ATPase"/>
</dbReference>
<comment type="catalytic activity">
    <reaction evidence="8">
        <text>a quaternary ammonium(out) + ATP + H2O = a quaternary ammonium(in) + ADP + phosphate + H(+)</text>
        <dbReference type="Rhea" id="RHEA:11036"/>
        <dbReference type="ChEBI" id="CHEBI:15377"/>
        <dbReference type="ChEBI" id="CHEBI:15378"/>
        <dbReference type="ChEBI" id="CHEBI:30616"/>
        <dbReference type="ChEBI" id="CHEBI:35267"/>
        <dbReference type="ChEBI" id="CHEBI:43474"/>
        <dbReference type="ChEBI" id="CHEBI:456216"/>
    </reaction>
</comment>
<organism evidence="12 13">
    <name type="scientific">Alcaligenes aquatilis</name>
    <dbReference type="NCBI Taxonomy" id="323284"/>
    <lineage>
        <taxon>Bacteria</taxon>
        <taxon>Pseudomonadati</taxon>
        <taxon>Pseudomonadota</taxon>
        <taxon>Betaproteobacteria</taxon>
        <taxon>Burkholderiales</taxon>
        <taxon>Alcaligenaceae</taxon>
        <taxon>Alcaligenes</taxon>
    </lineage>
</organism>
<keyword evidence="6" id="KW-0029">Amino-acid transport</keyword>
<dbReference type="GO" id="GO:0006865">
    <property type="term" value="P:amino acid transport"/>
    <property type="evidence" value="ECO:0007669"/>
    <property type="project" value="UniProtKB-UniRule"/>
</dbReference>
<dbReference type="PANTHER" id="PTHR43869:SF1">
    <property type="entry name" value="GLYCINE BETAINE_PROLINE BETAINE TRANSPORT SYSTEM ATP-BINDING PROTEIN PROV"/>
    <property type="match status" value="1"/>
</dbReference>
<dbReference type="InterPro" id="IPR051921">
    <property type="entry name" value="ABC_osmolyte_uptake_ATP-bind"/>
</dbReference>
<dbReference type="InterPro" id="IPR000644">
    <property type="entry name" value="CBS_dom"/>
</dbReference>
<comment type="subcellular location">
    <subcellularLocation>
        <location evidence="8">Cell inner membrane</location>
        <topology evidence="8">Peripheral membrane protein</topology>
    </subcellularLocation>
</comment>
<dbReference type="OrthoDB" id="9802264at2"/>
<evidence type="ECO:0000256" key="3">
    <source>
        <dbReference type="ARBA" id="ARBA00022475"/>
    </source>
</evidence>
<accession>A0A3G2HWJ6</accession>
<evidence type="ECO:0000256" key="2">
    <source>
        <dbReference type="ARBA" id="ARBA00022448"/>
    </source>
</evidence>
<dbReference type="GO" id="GO:0016887">
    <property type="term" value="F:ATP hydrolysis activity"/>
    <property type="evidence" value="ECO:0007669"/>
    <property type="project" value="UniProtKB-UniRule"/>
</dbReference>
<evidence type="ECO:0000256" key="9">
    <source>
        <dbReference type="SAM" id="MobiDB-lite"/>
    </source>
</evidence>
<dbReference type="EMBL" id="CP032153">
    <property type="protein sequence ID" value="AYN21445.1"/>
    <property type="molecule type" value="Genomic_DNA"/>
</dbReference>
<dbReference type="KEGG" id="aaqu:D3M96_13435"/>
<dbReference type="InterPro" id="IPR027417">
    <property type="entry name" value="P-loop_NTPase"/>
</dbReference>
<keyword evidence="3" id="KW-1003">Cell membrane</keyword>
<dbReference type="Gene3D" id="3.10.580.10">
    <property type="entry name" value="CBS-domain"/>
    <property type="match status" value="1"/>
</dbReference>
<evidence type="ECO:0000256" key="7">
    <source>
        <dbReference type="PROSITE-ProRule" id="PRU00703"/>
    </source>
</evidence>
<evidence type="ECO:0000313" key="12">
    <source>
        <dbReference type="EMBL" id="AYN21445.1"/>
    </source>
</evidence>